<reference evidence="17 18" key="2">
    <citation type="submission" date="2023-12" db="EMBL/GenBank/DDBJ databases">
        <title>Description of an unclassified Opitutus bacterium of Verrucomicrobiota.</title>
        <authorList>
            <person name="Zhang D.-F."/>
        </authorList>
    </citation>
    <scope>NUCLEOTIDE SEQUENCE [LARGE SCALE GENOMIC DNA]</scope>
    <source>
        <strain evidence="17 18">WL0086</strain>
    </source>
</reference>
<organism evidence="17 18">
    <name type="scientific">Actomonas aquatica</name>
    <dbReference type="NCBI Taxonomy" id="2866162"/>
    <lineage>
        <taxon>Bacteria</taxon>
        <taxon>Pseudomonadati</taxon>
        <taxon>Verrucomicrobiota</taxon>
        <taxon>Opitutia</taxon>
        <taxon>Opitutales</taxon>
        <taxon>Opitutaceae</taxon>
        <taxon>Actomonas</taxon>
    </lineage>
</organism>
<evidence type="ECO:0000256" key="12">
    <source>
        <dbReference type="ARBA" id="ARBA00023139"/>
    </source>
</evidence>
<feature type="domain" description="Polysaccharide export protein N-terminal" evidence="15">
    <location>
        <begin position="30"/>
        <end position="103"/>
    </location>
</feature>
<dbReference type="Pfam" id="PF22461">
    <property type="entry name" value="SLBB_2"/>
    <property type="match status" value="1"/>
</dbReference>
<dbReference type="Gene3D" id="3.10.560.10">
    <property type="entry name" value="Outer membrane lipoprotein wza domain like"/>
    <property type="match status" value="1"/>
</dbReference>
<comment type="similarity">
    <text evidence="2">Belongs to the BexD/CtrA/VexA family.</text>
</comment>
<evidence type="ECO:0000256" key="5">
    <source>
        <dbReference type="ARBA" id="ARBA00022597"/>
    </source>
</evidence>
<keyword evidence="8" id="KW-0625">Polysaccharide transport</keyword>
<dbReference type="InterPro" id="IPR049712">
    <property type="entry name" value="Poly_export"/>
</dbReference>
<dbReference type="InterPro" id="IPR003715">
    <property type="entry name" value="Poly_export_N"/>
</dbReference>
<evidence type="ECO:0000256" key="8">
    <source>
        <dbReference type="ARBA" id="ARBA00023047"/>
    </source>
</evidence>
<keyword evidence="6" id="KW-0812">Transmembrane</keyword>
<keyword evidence="10" id="KW-0626">Porin</keyword>
<keyword evidence="5" id="KW-0762">Sugar transport</keyword>
<evidence type="ECO:0000259" key="16">
    <source>
        <dbReference type="Pfam" id="PF22461"/>
    </source>
</evidence>
<feature type="domain" description="SLBB" evidence="16">
    <location>
        <begin position="115"/>
        <end position="198"/>
    </location>
</feature>
<keyword evidence="14" id="KW-0449">Lipoprotein</keyword>
<protein>
    <submittedName>
        <fullName evidence="17">Polysaccharide biosynthesis/export family protein</fullName>
    </submittedName>
</protein>
<keyword evidence="12" id="KW-0564">Palmitate</keyword>
<dbReference type="PANTHER" id="PTHR33619">
    <property type="entry name" value="POLYSACCHARIDE EXPORT PROTEIN GFCE-RELATED"/>
    <property type="match status" value="1"/>
</dbReference>
<gene>
    <name evidence="17" type="ORF">K1X11_003355</name>
</gene>
<keyword evidence="7" id="KW-0732">Signal</keyword>
<dbReference type="InterPro" id="IPR054765">
    <property type="entry name" value="SLBB_dom"/>
</dbReference>
<evidence type="ECO:0000256" key="2">
    <source>
        <dbReference type="ARBA" id="ARBA00009450"/>
    </source>
</evidence>
<sequence>MNARAIIQLALATVVLLSGSLVSPLRAEVRPDRPLAVGDRLRYRVTEDGEPTVELVVGNTGAVELPFYGPLDAAGLTIPELRASIKTALETELYVTATVNLTVAEYRMDDLSRGRVHLSGQVRQVGPVEIDLSRENFLGRVLLAAGGLTDFADKRNVRIVRQHEGGETRTITVDLRAVLDQGRLEQDVALQDGDFVIVGEKLINW</sequence>
<keyword evidence="13" id="KW-0998">Cell outer membrane</keyword>
<evidence type="ECO:0000256" key="4">
    <source>
        <dbReference type="ARBA" id="ARBA00022452"/>
    </source>
</evidence>
<keyword evidence="11" id="KW-0472">Membrane</keyword>
<keyword evidence="3" id="KW-0813">Transport</keyword>
<dbReference type="EMBL" id="CP139781">
    <property type="protein sequence ID" value="WRQ88426.1"/>
    <property type="molecule type" value="Genomic_DNA"/>
</dbReference>
<evidence type="ECO:0000256" key="6">
    <source>
        <dbReference type="ARBA" id="ARBA00022692"/>
    </source>
</evidence>
<keyword evidence="18" id="KW-1185">Reference proteome</keyword>
<evidence type="ECO:0000256" key="3">
    <source>
        <dbReference type="ARBA" id="ARBA00022448"/>
    </source>
</evidence>
<dbReference type="Gene3D" id="3.30.1950.10">
    <property type="entry name" value="wza like domain"/>
    <property type="match status" value="1"/>
</dbReference>
<evidence type="ECO:0000256" key="14">
    <source>
        <dbReference type="ARBA" id="ARBA00023288"/>
    </source>
</evidence>
<comment type="subcellular location">
    <subcellularLocation>
        <location evidence="1">Cell outer membrane</location>
        <topology evidence="1">Multi-pass membrane protein</topology>
    </subcellularLocation>
</comment>
<keyword evidence="4" id="KW-1134">Transmembrane beta strand</keyword>
<keyword evidence="9" id="KW-0406">Ion transport</keyword>
<evidence type="ECO:0000313" key="18">
    <source>
        <dbReference type="Proteomes" id="UP000738431"/>
    </source>
</evidence>
<evidence type="ECO:0000256" key="9">
    <source>
        <dbReference type="ARBA" id="ARBA00023065"/>
    </source>
</evidence>
<reference evidence="17 18" key="1">
    <citation type="submission" date="2021-08" db="EMBL/GenBank/DDBJ databases">
        <authorList>
            <person name="Zhang D."/>
            <person name="Zhang A."/>
            <person name="Wang L."/>
        </authorList>
    </citation>
    <scope>NUCLEOTIDE SEQUENCE [LARGE SCALE GENOMIC DNA]</scope>
    <source>
        <strain evidence="17 18">WL0086</strain>
    </source>
</reference>
<evidence type="ECO:0000256" key="1">
    <source>
        <dbReference type="ARBA" id="ARBA00004571"/>
    </source>
</evidence>
<dbReference type="PANTHER" id="PTHR33619:SF3">
    <property type="entry name" value="POLYSACCHARIDE EXPORT PROTEIN GFCE-RELATED"/>
    <property type="match status" value="1"/>
</dbReference>
<evidence type="ECO:0000256" key="11">
    <source>
        <dbReference type="ARBA" id="ARBA00023136"/>
    </source>
</evidence>
<accession>A0ABZ1CAC9</accession>
<evidence type="ECO:0000313" key="17">
    <source>
        <dbReference type="EMBL" id="WRQ88426.1"/>
    </source>
</evidence>
<proteinExistence type="inferred from homology"/>
<evidence type="ECO:0000256" key="10">
    <source>
        <dbReference type="ARBA" id="ARBA00023114"/>
    </source>
</evidence>
<evidence type="ECO:0000259" key="15">
    <source>
        <dbReference type="Pfam" id="PF02563"/>
    </source>
</evidence>
<name>A0ABZ1CAC9_9BACT</name>
<dbReference type="Pfam" id="PF02563">
    <property type="entry name" value="Poly_export"/>
    <property type="match status" value="1"/>
</dbReference>
<dbReference type="Proteomes" id="UP000738431">
    <property type="component" value="Chromosome"/>
</dbReference>
<evidence type="ECO:0000256" key="13">
    <source>
        <dbReference type="ARBA" id="ARBA00023237"/>
    </source>
</evidence>
<evidence type="ECO:0000256" key="7">
    <source>
        <dbReference type="ARBA" id="ARBA00022729"/>
    </source>
</evidence>
<dbReference type="RefSeq" id="WP_221032539.1">
    <property type="nucleotide sequence ID" value="NZ_CP139781.1"/>
</dbReference>